<gene>
    <name evidence="1" type="ORF">FE257_006454</name>
</gene>
<evidence type="ECO:0000313" key="1">
    <source>
        <dbReference type="EMBL" id="KAF9894569.1"/>
    </source>
</evidence>
<reference evidence="1" key="1">
    <citation type="journal article" date="2019" name="Beilstein J. Org. Chem.">
        <title>Nanangenines: drimane sesquiterpenoids as the dominant metabolite cohort of a novel Australian fungus, Aspergillus nanangensis.</title>
        <authorList>
            <person name="Lacey H.J."/>
            <person name="Gilchrist C.L.M."/>
            <person name="Crombie A."/>
            <person name="Kalaitzis J.A."/>
            <person name="Vuong D."/>
            <person name="Rutledge P.J."/>
            <person name="Turner P."/>
            <person name="Pitt J.I."/>
            <person name="Lacey E."/>
            <person name="Chooi Y.H."/>
            <person name="Piggott A.M."/>
        </authorList>
    </citation>
    <scope>NUCLEOTIDE SEQUENCE</scope>
    <source>
        <strain evidence="1">MST-FP2251</strain>
    </source>
</reference>
<dbReference type="EMBL" id="VCAU01000003">
    <property type="protein sequence ID" value="KAF9894569.1"/>
    <property type="molecule type" value="Genomic_DNA"/>
</dbReference>
<name>A0AAD4GY62_ASPNN</name>
<comment type="caution">
    <text evidence="1">The sequence shown here is derived from an EMBL/GenBank/DDBJ whole genome shotgun (WGS) entry which is preliminary data.</text>
</comment>
<reference evidence="1" key="2">
    <citation type="submission" date="2020-02" db="EMBL/GenBank/DDBJ databases">
        <authorList>
            <person name="Gilchrist C.L.M."/>
            <person name="Chooi Y.-H."/>
        </authorList>
    </citation>
    <scope>NUCLEOTIDE SEQUENCE</scope>
    <source>
        <strain evidence="1">MST-FP2251</strain>
    </source>
</reference>
<proteinExistence type="predicted"/>
<evidence type="ECO:0000313" key="2">
    <source>
        <dbReference type="Proteomes" id="UP001194746"/>
    </source>
</evidence>
<dbReference type="Proteomes" id="UP001194746">
    <property type="component" value="Unassembled WGS sequence"/>
</dbReference>
<accession>A0AAD4GY62</accession>
<protein>
    <submittedName>
        <fullName evidence="1">Uncharacterized protein</fullName>
    </submittedName>
</protein>
<keyword evidence="2" id="KW-1185">Reference proteome</keyword>
<dbReference type="AlphaFoldDB" id="A0AAD4GY62"/>
<sequence length="334" mass="37733">MSYLPNELILEVIEALIPPRSSRIYSPEHPVTRTLVSLTLTSKLTHQAARRLLLTFCLHINSSKKLDNLLDVNVDTTSESNPPIQPRSLFLAPFPSYNIAEPHIVRQVDRLFSQASASLRTLVINIPLRSLYPNEDDQGLRKIVRGAFCRLTALEEFCSAQDELYCDALTTGDEPAVWTLWPRLKKLALYNACLDPSFVQGLQGCPNLTHVVFTRADCVLESLPENVTSTLPWPSLKRVIIVNTHEDHTREVRRREAGWETSFVGWLSRGQRTTPPEDHDYQNLEPLVSLITVPIPVGKEGNDIEVCQEWVCSHALDGSLWDFPNDLLGSYGLW</sequence>
<organism evidence="1 2">
    <name type="scientific">Aspergillus nanangensis</name>
    <dbReference type="NCBI Taxonomy" id="2582783"/>
    <lineage>
        <taxon>Eukaryota</taxon>
        <taxon>Fungi</taxon>
        <taxon>Dikarya</taxon>
        <taxon>Ascomycota</taxon>
        <taxon>Pezizomycotina</taxon>
        <taxon>Eurotiomycetes</taxon>
        <taxon>Eurotiomycetidae</taxon>
        <taxon>Eurotiales</taxon>
        <taxon>Aspergillaceae</taxon>
        <taxon>Aspergillus</taxon>
        <taxon>Aspergillus subgen. Circumdati</taxon>
    </lineage>
</organism>